<sequence length="878" mass="90931">MEGIALLQRSAPGWSFVGEANPESPRLAEEMSALRRAADRLAPEGATFKVVVPNDQIRFVTIPAGVPDPKVRQKAIEGALDGATPYALDELAIDSTVSGETLQIAAVALETLQEADDFARGYGFKPVSFVALPEPRDFGGEPFFGTAHDVPDSAQVERDRIAMRITGRITPPPEDEPAEEASPTVSEKDDTPVAFSSVRSRRDPAPKAPPKGPDAEAEGAAPDPEPLPDPKVTSPRIARDEEIPAPASLSDTMRSPETEAEPQGAGDRPRSLLSRFFGRIAGGKTRAAVAESSPAEPGDEESDKADSSAGKDTVAPLTLPETAVGITRPEQSAKPAEEPAPAPKPAKRKRKAKAPAKPALAPVAPDPIAEPVAPVLSARPRTSGALSAEERRAEEERLTVFGARGGVLPLTAQGRPWVAVTLVVALFLAGTAAWSMLFSGPNMAALLRSDTEETAPDSVPDNGGEEQALVAPAPLAPAEETPEEQAAAEPIPEDTPVPEEVTPAEPEETPEPVSPLIVTEAAPEVSPEAVEETVPPAATEPAEDGTQPAALAEERAPGTPDTPPRRNPEVELAVLLPDTRPGVPPGPPVPGQRFDMDDRGLVIATPDGAETPSGTVVFAGRPPVVQPARPGEPERAPAAPPAPATETQDSGAAGSDASLQPGDLPDPVRPRVRPGTTETAVAEAGAEDAAPADVGAGDATGTPTGASLASGVIEPGANVTAFVEIAAQRSSVAAGLAAAVRNGAVDPDTAEVIEAEPELEPTFVALRPRQRPGNIGELAAAAALVQEPPPSVTPVAPTRASVAREATLSNAIDLSQINLIGVYGQQSDRRALVRLSNGRYRKVKVGDRIDGGRVLAIGQDTLRYQKNGRNVTLDMPSG</sequence>
<proteinExistence type="predicted"/>
<feature type="compositionally biased region" description="Low complexity" evidence="1">
    <location>
        <begin position="518"/>
        <end position="540"/>
    </location>
</feature>
<keyword evidence="3" id="KW-1185">Reference proteome</keyword>
<feature type="region of interest" description="Disordered" evidence="1">
    <location>
        <begin position="165"/>
        <end position="365"/>
    </location>
</feature>
<organism evidence="2 3">
    <name type="scientific">Primorskyibacter flagellatus</name>
    <dbReference type="NCBI Taxonomy" id="1387277"/>
    <lineage>
        <taxon>Bacteria</taxon>
        <taxon>Pseudomonadati</taxon>
        <taxon>Pseudomonadota</taxon>
        <taxon>Alphaproteobacteria</taxon>
        <taxon>Rhodobacterales</taxon>
        <taxon>Roseobacteraceae</taxon>
        <taxon>Primorskyibacter</taxon>
    </lineage>
</organism>
<feature type="region of interest" description="Disordered" evidence="1">
    <location>
        <begin position="477"/>
        <end position="594"/>
    </location>
</feature>
<evidence type="ECO:0000256" key="1">
    <source>
        <dbReference type="SAM" id="MobiDB-lite"/>
    </source>
</evidence>
<name>A0A917EF03_9RHOB</name>
<dbReference type="AlphaFoldDB" id="A0A917EF03"/>
<evidence type="ECO:0000313" key="2">
    <source>
        <dbReference type="EMBL" id="GGE26414.1"/>
    </source>
</evidence>
<evidence type="ECO:0008006" key="4">
    <source>
        <dbReference type="Google" id="ProtNLM"/>
    </source>
</evidence>
<gene>
    <name evidence="2" type="ORF">GCM10011360_13490</name>
</gene>
<comment type="caution">
    <text evidence="2">The sequence shown here is derived from an EMBL/GenBank/DDBJ whole genome shotgun (WGS) entry which is preliminary data.</text>
</comment>
<reference evidence="3" key="1">
    <citation type="journal article" date="2019" name="Int. J. Syst. Evol. Microbiol.">
        <title>The Global Catalogue of Microorganisms (GCM) 10K type strain sequencing project: providing services to taxonomists for standard genome sequencing and annotation.</title>
        <authorList>
            <consortium name="The Broad Institute Genomics Platform"/>
            <consortium name="The Broad Institute Genome Sequencing Center for Infectious Disease"/>
            <person name="Wu L."/>
            <person name="Ma J."/>
        </authorList>
    </citation>
    <scope>NUCLEOTIDE SEQUENCE [LARGE SCALE GENOMIC DNA]</scope>
    <source>
        <strain evidence="3">CGMCC 1.12664</strain>
    </source>
</reference>
<feature type="compositionally biased region" description="Basic residues" evidence="1">
    <location>
        <begin position="345"/>
        <end position="354"/>
    </location>
</feature>
<evidence type="ECO:0000313" key="3">
    <source>
        <dbReference type="Proteomes" id="UP000612855"/>
    </source>
</evidence>
<protein>
    <recommendedName>
        <fullName evidence="4">Type IV pilus biogenesis</fullName>
    </recommendedName>
</protein>
<feature type="compositionally biased region" description="Low complexity" evidence="1">
    <location>
        <begin position="673"/>
        <end position="702"/>
    </location>
</feature>
<feature type="compositionally biased region" description="Low complexity" evidence="1">
    <location>
        <begin position="477"/>
        <end position="490"/>
    </location>
</feature>
<dbReference type="Proteomes" id="UP000612855">
    <property type="component" value="Unassembled WGS sequence"/>
</dbReference>
<feature type="region of interest" description="Disordered" evidence="1">
    <location>
        <begin position="606"/>
        <end position="702"/>
    </location>
</feature>
<accession>A0A917EF03</accession>
<dbReference type="EMBL" id="BMFJ01000001">
    <property type="protein sequence ID" value="GGE26414.1"/>
    <property type="molecule type" value="Genomic_DNA"/>
</dbReference>